<protein>
    <submittedName>
        <fullName evidence="3">Uncharacterized protein</fullName>
    </submittedName>
</protein>
<accession>A0A1Y2HD17</accession>
<keyword evidence="2" id="KW-0812">Transmembrane</keyword>
<keyword evidence="2" id="KW-0472">Membrane</keyword>
<feature type="transmembrane region" description="Helical" evidence="2">
    <location>
        <begin position="55"/>
        <end position="73"/>
    </location>
</feature>
<proteinExistence type="predicted"/>
<feature type="compositionally biased region" description="Acidic residues" evidence="1">
    <location>
        <begin position="289"/>
        <end position="305"/>
    </location>
</feature>
<sequence length="313" mass="33234">MCVPSPSSSSSTCRLIDRLAASTPAQPPIIEQPTNPTSDPSNASDGTLSALASPILWAQLTAIILASILLLGWSRGGIEWRKRVQARLVRCLARVQPSKSTVVRELACDPADNRMLASYRPRQGGRRRRDRGTRAMRVRYLPDGTPEWIEERVDEDEPLPLYVPPSPPEPAVAASILGVPGADNDTMAAAPPAAYGHRRSSLDPERALLLAHPSAAAAADIRRARRGSSAGGAVAVGSPRLSALLVGGPPPPPFGMPMPRPASLDSVEDGSGGSSSGSRRGSFGVETFEGIDEDDVDMDGGEVEDNEWRFGHR</sequence>
<dbReference type="Proteomes" id="UP000193411">
    <property type="component" value="Unassembled WGS sequence"/>
</dbReference>
<evidence type="ECO:0000313" key="3">
    <source>
        <dbReference type="EMBL" id="ORZ32488.1"/>
    </source>
</evidence>
<gene>
    <name evidence="3" type="ORF">BCR44DRAFT_53046</name>
</gene>
<evidence type="ECO:0000256" key="1">
    <source>
        <dbReference type="SAM" id="MobiDB-lite"/>
    </source>
</evidence>
<organism evidence="3 4">
    <name type="scientific">Catenaria anguillulae PL171</name>
    <dbReference type="NCBI Taxonomy" id="765915"/>
    <lineage>
        <taxon>Eukaryota</taxon>
        <taxon>Fungi</taxon>
        <taxon>Fungi incertae sedis</taxon>
        <taxon>Blastocladiomycota</taxon>
        <taxon>Blastocladiomycetes</taxon>
        <taxon>Blastocladiales</taxon>
        <taxon>Catenariaceae</taxon>
        <taxon>Catenaria</taxon>
    </lineage>
</organism>
<feature type="compositionally biased region" description="Polar residues" evidence="1">
    <location>
        <begin position="32"/>
        <end position="45"/>
    </location>
</feature>
<keyword evidence="4" id="KW-1185">Reference proteome</keyword>
<evidence type="ECO:0000256" key="2">
    <source>
        <dbReference type="SAM" id="Phobius"/>
    </source>
</evidence>
<feature type="region of interest" description="Disordered" evidence="1">
    <location>
        <begin position="25"/>
        <end position="45"/>
    </location>
</feature>
<comment type="caution">
    <text evidence="3">The sequence shown here is derived from an EMBL/GenBank/DDBJ whole genome shotgun (WGS) entry which is preliminary data.</text>
</comment>
<feature type="region of interest" description="Disordered" evidence="1">
    <location>
        <begin position="248"/>
        <end position="313"/>
    </location>
</feature>
<reference evidence="3 4" key="1">
    <citation type="submission" date="2016-07" db="EMBL/GenBank/DDBJ databases">
        <title>Pervasive Adenine N6-methylation of Active Genes in Fungi.</title>
        <authorList>
            <consortium name="DOE Joint Genome Institute"/>
            <person name="Mondo S.J."/>
            <person name="Dannebaum R.O."/>
            <person name="Kuo R.C."/>
            <person name="Labutti K."/>
            <person name="Haridas S."/>
            <person name="Kuo A."/>
            <person name="Salamov A."/>
            <person name="Ahrendt S.R."/>
            <person name="Lipzen A."/>
            <person name="Sullivan W."/>
            <person name="Andreopoulos W.B."/>
            <person name="Clum A."/>
            <person name="Lindquist E."/>
            <person name="Daum C."/>
            <person name="Ramamoorthy G.K."/>
            <person name="Gryganskyi A."/>
            <person name="Culley D."/>
            <person name="Magnuson J.K."/>
            <person name="James T.Y."/>
            <person name="O'Malley M.A."/>
            <person name="Stajich J.E."/>
            <person name="Spatafora J.W."/>
            <person name="Visel A."/>
            <person name="Grigoriev I.V."/>
        </authorList>
    </citation>
    <scope>NUCLEOTIDE SEQUENCE [LARGE SCALE GENOMIC DNA]</scope>
    <source>
        <strain evidence="3 4">PL171</strain>
    </source>
</reference>
<feature type="compositionally biased region" description="Pro residues" evidence="1">
    <location>
        <begin position="248"/>
        <end position="260"/>
    </location>
</feature>
<dbReference type="EMBL" id="MCFL01000046">
    <property type="protein sequence ID" value="ORZ32488.1"/>
    <property type="molecule type" value="Genomic_DNA"/>
</dbReference>
<name>A0A1Y2HD17_9FUNG</name>
<dbReference type="AlphaFoldDB" id="A0A1Y2HD17"/>
<evidence type="ECO:0000313" key="4">
    <source>
        <dbReference type="Proteomes" id="UP000193411"/>
    </source>
</evidence>
<keyword evidence="2" id="KW-1133">Transmembrane helix</keyword>